<dbReference type="Pfam" id="PF06985">
    <property type="entry name" value="HET"/>
    <property type="match status" value="1"/>
</dbReference>
<accession>A0A9P4JWJ4</accession>
<proteinExistence type="predicted"/>
<dbReference type="OrthoDB" id="3553147at2759"/>
<feature type="domain" description="Heterokaryon incompatibility" evidence="1">
    <location>
        <begin position="1"/>
        <end position="110"/>
    </location>
</feature>
<sequence>MGEIYSRAQEVIAWLGPAAEDSDLAVDWIVQFGTRSYNLGIGMTPELRLRHLLSRFEDNKALPSDDLTSFLRELNAQLFTTDPTSSMRLCEALSKILKRPYWGRIWVVQEVVSARTIIFMCGKARITETAMHHALRLLRNFRHYVTTMRVSLNVRQPVMEPSIIHVDTQDPINLLKTRRAAASLPLIHLLRTHRKFYASDPRDKVFALLGLASDAETLGIRVDYHQTFEQVFTAVAEKLLLNGFVEVLSLTDSETSQHALPSWVPDWPHDNRRMPLQQRGLDRSARIHTSCLQPPYAAGRTNAASHIKFKPIEITAPLLGVKGRLIGEILDVGAVWKAGGVSQWLDDLERLSYQVYIDLGASDQRLHALYRTSVADQQIRDGSSKPRLSEVKLQKILQYLASKDLKSMEIDHLIEDGLGHYYQQLHDIAISRRPLLVSGKYMGIGPSEAEAGDIIYTLYGSDVPHLFRSIPGNSRCFQLIGEVYIHGAMDHTWDDKAFMNTITVL</sequence>
<dbReference type="InterPro" id="IPR010730">
    <property type="entry name" value="HET"/>
</dbReference>
<dbReference type="Pfam" id="PF26639">
    <property type="entry name" value="Het-6_barrel"/>
    <property type="match status" value="1"/>
</dbReference>
<gene>
    <name evidence="2" type="ORF">CC78DRAFT_549686</name>
</gene>
<comment type="caution">
    <text evidence="2">The sequence shown here is derived from an EMBL/GenBank/DDBJ whole genome shotgun (WGS) entry which is preliminary data.</text>
</comment>
<keyword evidence="3" id="KW-1185">Reference proteome</keyword>
<dbReference type="PANTHER" id="PTHR24148">
    <property type="entry name" value="ANKYRIN REPEAT DOMAIN-CONTAINING PROTEIN 39 HOMOLOG-RELATED"/>
    <property type="match status" value="1"/>
</dbReference>
<dbReference type="EMBL" id="ML986852">
    <property type="protein sequence ID" value="KAF2257736.1"/>
    <property type="molecule type" value="Genomic_DNA"/>
</dbReference>
<reference evidence="3" key="1">
    <citation type="journal article" date="2020" name="Stud. Mycol.">
        <title>101 Dothideomycetes genomes: A test case for predicting lifestyles and emergence of pathogens.</title>
        <authorList>
            <person name="Haridas S."/>
            <person name="Albert R."/>
            <person name="Binder M."/>
            <person name="Bloem J."/>
            <person name="LaButti K."/>
            <person name="Salamov A."/>
            <person name="Andreopoulos B."/>
            <person name="Baker S."/>
            <person name="Barry K."/>
            <person name="Bills G."/>
            <person name="Bluhm B."/>
            <person name="Cannon C."/>
            <person name="Castanera R."/>
            <person name="Culley D."/>
            <person name="Daum C."/>
            <person name="Ezra D."/>
            <person name="Gonzalez J."/>
            <person name="Henrissat B."/>
            <person name="Kuo A."/>
            <person name="Liang C."/>
            <person name="Lipzen A."/>
            <person name="Lutzoni F."/>
            <person name="Magnuson J."/>
            <person name="Mondo S."/>
            <person name="Nolan M."/>
            <person name="Ohm R."/>
            <person name="Pangilinan J."/>
            <person name="Park H.-J."/>
            <person name="Ramirez L."/>
            <person name="Alfaro M."/>
            <person name="Sun H."/>
            <person name="Tritt A."/>
            <person name="Yoshinaga Y."/>
            <person name="Zwiers L.-H."/>
            <person name="Turgeon B."/>
            <person name="Goodwin S."/>
            <person name="Spatafora J."/>
            <person name="Crous P."/>
            <person name="Grigoriev I."/>
        </authorList>
    </citation>
    <scope>NUCLEOTIDE SEQUENCE [LARGE SCALE GENOMIC DNA]</scope>
    <source>
        <strain evidence="3">CBS 304.66</strain>
    </source>
</reference>
<dbReference type="InterPro" id="IPR052895">
    <property type="entry name" value="HetReg/Transcr_Mod"/>
</dbReference>
<protein>
    <recommendedName>
        <fullName evidence="1">Heterokaryon incompatibility domain-containing protein</fullName>
    </recommendedName>
</protein>
<dbReference type="AlphaFoldDB" id="A0A9P4JWJ4"/>
<dbReference type="Proteomes" id="UP000800093">
    <property type="component" value="Unassembled WGS sequence"/>
</dbReference>
<dbReference type="PANTHER" id="PTHR24148:SF78">
    <property type="entry name" value="HETEROKARYON INCOMPATIBILITY DOMAIN-CONTAINING PROTEIN"/>
    <property type="match status" value="1"/>
</dbReference>
<organism evidence="2 3">
    <name type="scientific">Lojkania enalia</name>
    <dbReference type="NCBI Taxonomy" id="147567"/>
    <lineage>
        <taxon>Eukaryota</taxon>
        <taxon>Fungi</taxon>
        <taxon>Dikarya</taxon>
        <taxon>Ascomycota</taxon>
        <taxon>Pezizomycotina</taxon>
        <taxon>Dothideomycetes</taxon>
        <taxon>Pleosporomycetidae</taxon>
        <taxon>Pleosporales</taxon>
        <taxon>Pleosporales incertae sedis</taxon>
        <taxon>Lojkania</taxon>
    </lineage>
</organism>
<evidence type="ECO:0000313" key="2">
    <source>
        <dbReference type="EMBL" id="KAF2257736.1"/>
    </source>
</evidence>
<evidence type="ECO:0000313" key="3">
    <source>
        <dbReference type="Proteomes" id="UP000800093"/>
    </source>
</evidence>
<evidence type="ECO:0000259" key="1">
    <source>
        <dbReference type="Pfam" id="PF06985"/>
    </source>
</evidence>
<name>A0A9P4JWJ4_9PLEO</name>